<evidence type="ECO:0000313" key="3">
    <source>
        <dbReference type="Proteomes" id="UP000011087"/>
    </source>
</evidence>
<proteinExistence type="predicted"/>
<evidence type="ECO:0000313" key="1">
    <source>
        <dbReference type="EMBL" id="EKX54417.1"/>
    </source>
</evidence>
<dbReference type="KEGG" id="gtt:GUITHDRAFT_132153"/>
<dbReference type="RefSeq" id="XP_005841397.1">
    <property type="nucleotide sequence ID" value="XM_005841340.1"/>
</dbReference>
<reference evidence="3" key="2">
    <citation type="submission" date="2012-11" db="EMBL/GenBank/DDBJ databases">
        <authorList>
            <person name="Kuo A."/>
            <person name="Curtis B.A."/>
            <person name="Tanifuji G."/>
            <person name="Burki F."/>
            <person name="Gruber A."/>
            <person name="Irimia M."/>
            <person name="Maruyama S."/>
            <person name="Arias M.C."/>
            <person name="Ball S.G."/>
            <person name="Gile G.H."/>
            <person name="Hirakawa Y."/>
            <person name="Hopkins J.F."/>
            <person name="Rensing S.A."/>
            <person name="Schmutz J."/>
            <person name="Symeonidi A."/>
            <person name="Elias M."/>
            <person name="Eveleigh R.J."/>
            <person name="Herman E.K."/>
            <person name="Klute M.J."/>
            <person name="Nakayama T."/>
            <person name="Obornik M."/>
            <person name="Reyes-Prieto A."/>
            <person name="Armbrust E.V."/>
            <person name="Aves S.J."/>
            <person name="Beiko R.G."/>
            <person name="Coutinho P."/>
            <person name="Dacks J.B."/>
            <person name="Durnford D.G."/>
            <person name="Fast N.M."/>
            <person name="Green B.R."/>
            <person name="Grisdale C."/>
            <person name="Hempe F."/>
            <person name="Henrissat B."/>
            <person name="Hoppner M.P."/>
            <person name="Ishida K.-I."/>
            <person name="Kim E."/>
            <person name="Koreny L."/>
            <person name="Kroth P.G."/>
            <person name="Liu Y."/>
            <person name="Malik S.-B."/>
            <person name="Maier U.G."/>
            <person name="McRose D."/>
            <person name="Mock T."/>
            <person name="Neilson J.A."/>
            <person name="Onodera N.T."/>
            <person name="Poole A.M."/>
            <person name="Pritham E.J."/>
            <person name="Richards T.A."/>
            <person name="Rocap G."/>
            <person name="Roy S.W."/>
            <person name="Sarai C."/>
            <person name="Schaack S."/>
            <person name="Shirato S."/>
            <person name="Slamovits C.H."/>
            <person name="Spencer D.F."/>
            <person name="Suzuki S."/>
            <person name="Worden A.Z."/>
            <person name="Zauner S."/>
            <person name="Barry K."/>
            <person name="Bell C."/>
            <person name="Bharti A.K."/>
            <person name="Crow J.A."/>
            <person name="Grimwood J."/>
            <person name="Kramer R."/>
            <person name="Lindquist E."/>
            <person name="Lucas S."/>
            <person name="Salamov A."/>
            <person name="McFadden G.I."/>
            <person name="Lane C.E."/>
            <person name="Keeling P.J."/>
            <person name="Gray M.W."/>
            <person name="Grigoriev I.V."/>
            <person name="Archibald J.M."/>
        </authorList>
    </citation>
    <scope>NUCLEOTIDE SEQUENCE</scope>
    <source>
        <strain evidence="3">CCMP2712</strain>
    </source>
</reference>
<name>L1K1E2_GUITC</name>
<reference evidence="1 3" key="1">
    <citation type="journal article" date="2012" name="Nature">
        <title>Algal genomes reveal evolutionary mosaicism and the fate of nucleomorphs.</title>
        <authorList>
            <consortium name="DOE Joint Genome Institute"/>
            <person name="Curtis B.A."/>
            <person name="Tanifuji G."/>
            <person name="Burki F."/>
            <person name="Gruber A."/>
            <person name="Irimia M."/>
            <person name="Maruyama S."/>
            <person name="Arias M.C."/>
            <person name="Ball S.G."/>
            <person name="Gile G.H."/>
            <person name="Hirakawa Y."/>
            <person name="Hopkins J.F."/>
            <person name="Kuo A."/>
            <person name="Rensing S.A."/>
            <person name="Schmutz J."/>
            <person name="Symeonidi A."/>
            <person name="Elias M."/>
            <person name="Eveleigh R.J."/>
            <person name="Herman E.K."/>
            <person name="Klute M.J."/>
            <person name="Nakayama T."/>
            <person name="Obornik M."/>
            <person name="Reyes-Prieto A."/>
            <person name="Armbrust E.V."/>
            <person name="Aves S.J."/>
            <person name="Beiko R.G."/>
            <person name="Coutinho P."/>
            <person name="Dacks J.B."/>
            <person name="Durnford D.G."/>
            <person name="Fast N.M."/>
            <person name="Green B.R."/>
            <person name="Grisdale C.J."/>
            <person name="Hempel F."/>
            <person name="Henrissat B."/>
            <person name="Hoppner M.P."/>
            <person name="Ishida K."/>
            <person name="Kim E."/>
            <person name="Koreny L."/>
            <person name="Kroth P.G."/>
            <person name="Liu Y."/>
            <person name="Malik S.B."/>
            <person name="Maier U.G."/>
            <person name="McRose D."/>
            <person name="Mock T."/>
            <person name="Neilson J.A."/>
            <person name="Onodera N.T."/>
            <person name="Poole A.M."/>
            <person name="Pritham E.J."/>
            <person name="Richards T.A."/>
            <person name="Rocap G."/>
            <person name="Roy S.W."/>
            <person name="Sarai C."/>
            <person name="Schaack S."/>
            <person name="Shirato S."/>
            <person name="Slamovits C.H."/>
            <person name="Spencer D.F."/>
            <person name="Suzuki S."/>
            <person name="Worden A.Z."/>
            <person name="Zauner S."/>
            <person name="Barry K."/>
            <person name="Bell C."/>
            <person name="Bharti A.K."/>
            <person name="Crow J.A."/>
            <person name="Grimwood J."/>
            <person name="Kramer R."/>
            <person name="Lindquist E."/>
            <person name="Lucas S."/>
            <person name="Salamov A."/>
            <person name="McFadden G.I."/>
            <person name="Lane C.E."/>
            <person name="Keeling P.J."/>
            <person name="Gray M.W."/>
            <person name="Grigoriev I.V."/>
            <person name="Archibald J.M."/>
        </authorList>
    </citation>
    <scope>NUCLEOTIDE SEQUENCE</scope>
    <source>
        <strain evidence="1 3">CCMP2712</strain>
    </source>
</reference>
<dbReference type="PaxDb" id="55529-EKX54417"/>
<dbReference type="HOGENOM" id="CLU_2077574_0_0_1"/>
<dbReference type="Proteomes" id="UP000011087">
    <property type="component" value="Unassembled WGS sequence"/>
</dbReference>
<evidence type="ECO:0000313" key="2">
    <source>
        <dbReference type="EnsemblProtists" id="EKX54417"/>
    </source>
</evidence>
<dbReference type="AlphaFoldDB" id="L1K1E2"/>
<reference evidence="2" key="3">
    <citation type="submission" date="2015-06" db="UniProtKB">
        <authorList>
            <consortium name="EnsemblProtists"/>
        </authorList>
    </citation>
    <scope>IDENTIFICATION</scope>
</reference>
<gene>
    <name evidence="1" type="ORF">GUITHDRAFT_132153</name>
</gene>
<dbReference type="EMBL" id="JH992967">
    <property type="protein sequence ID" value="EKX54417.1"/>
    <property type="molecule type" value="Genomic_DNA"/>
</dbReference>
<organism evidence="1">
    <name type="scientific">Guillardia theta (strain CCMP2712)</name>
    <name type="common">Cryptophyte</name>
    <dbReference type="NCBI Taxonomy" id="905079"/>
    <lineage>
        <taxon>Eukaryota</taxon>
        <taxon>Cryptophyceae</taxon>
        <taxon>Pyrenomonadales</taxon>
        <taxon>Geminigeraceae</taxon>
        <taxon>Guillardia</taxon>
    </lineage>
</organism>
<sequence>MCAPAAKMADLNRLIENGRKRWKDAEQGVEELRVRVRVRWRYNTGRIDTLIKKLLEAEFAIQLRFVDELSARDSVRLLTPDGKEIAYHPDLQNFRNALALRENTDNLVMAARKAYGKV</sequence>
<dbReference type="EnsemblProtists" id="EKX54417">
    <property type="protein sequence ID" value="EKX54417"/>
    <property type="gene ID" value="GUITHDRAFT_132153"/>
</dbReference>
<dbReference type="GeneID" id="17311180"/>
<protein>
    <submittedName>
        <fullName evidence="1 2">Uncharacterized protein</fullName>
    </submittedName>
</protein>
<keyword evidence="3" id="KW-1185">Reference proteome</keyword>
<accession>L1K1E2</accession>